<evidence type="ECO:0000313" key="3">
    <source>
        <dbReference type="Proteomes" id="UP000239089"/>
    </source>
</evidence>
<feature type="domain" description="Putative regulatory protein FmdB zinc ribbon" evidence="1">
    <location>
        <begin position="1"/>
        <end position="40"/>
    </location>
</feature>
<sequence>MPIYGYQCKKCGESFQTLVRSGEEPVCPSCGGADLEQQLSLIASPAKGGESDAPACSNAGAGAGCATCPGAAMFG</sequence>
<dbReference type="AlphaFoldDB" id="A0A2S6NH39"/>
<dbReference type="Proteomes" id="UP000239089">
    <property type="component" value="Unassembled WGS sequence"/>
</dbReference>
<dbReference type="RefSeq" id="WP_104505915.1">
    <property type="nucleotide sequence ID" value="NZ_JACIGC010000048.1"/>
</dbReference>
<accession>A0A2S6NH39</accession>
<dbReference type="InterPro" id="IPR013429">
    <property type="entry name" value="Regulatory_FmdB_Zinc_ribbon"/>
</dbReference>
<dbReference type="OrthoDB" id="9813321at2"/>
<reference evidence="2 3" key="1">
    <citation type="journal article" date="2018" name="Arch. Microbiol.">
        <title>New insights into the metabolic potential of the phototrophic purple bacterium Rhodopila globiformis DSM 161(T) from its draft genome sequence and evidence for a vanadium-dependent nitrogenase.</title>
        <authorList>
            <person name="Imhoff J.F."/>
            <person name="Rahn T."/>
            <person name="Kunzel S."/>
            <person name="Neulinger S.C."/>
        </authorList>
    </citation>
    <scope>NUCLEOTIDE SEQUENCE [LARGE SCALE GENOMIC DNA]</scope>
    <source>
        <strain evidence="2 3">DSM 16996</strain>
    </source>
</reference>
<evidence type="ECO:0000259" key="1">
    <source>
        <dbReference type="SMART" id="SM00834"/>
    </source>
</evidence>
<dbReference type="NCBIfam" id="TIGR02605">
    <property type="entry name" value="CxxC_CxxC_SSSS"/>
    <property type="match status" value="1"/>
</dbReference>
<protein>
    <submittedName>
        <fullName evidence="2">FmdB family transcriptional regulator</fullName>
    </submittedName>
</protein>
<dbReference type="EMBL" id="NHSJ01000009">
    <property type="protein sequence ID" value="PPQ33952.1"/>
    <property type="molecule type" value="Genomic_DNA"/>
</dbReference>
<dbReference type="SMART" id="SM00834">
    <property type="entry name" value="CxxC_CXXC_SSSS"/>
    <property type="match status" value="1"/>
</dbReference>
<organism evidence="2 3">
    <name type="scientific">Rhodoblastus sphagnicola</name>
    <dbReference type="NCBI Taxonomy" id="333368"/>
    <lineage>
        <taxon>Bacteria</taxon>
        <taxon>Pseudomonadati</taxon>
        <taxon>Pseudomonadota</taxon>
        <taxon>Alphaproteobacteria</taxon>
        <taxon>Hyphomicrobiales</taxon>
        <taxon>Rhodoblastaceae</taxon>
        <taxon>Rhodoblastus</taxon>
    </lineage>
</organism>
<gene>
    <name evidence="2" type="ORF">CCR94_00355</name>
</gene>
<name>A0A2S6NH39_9HYPH</name>
<keyword evidence="3" id="KW-1185">Reference proteome</keyword>
<comment type="caution">
    <text evidence="2">The sequence shown here is derived from an EMBL/GenBank/DDBJ whole genome shotgun (WGS) entry which is preliminary data.</text>
</comment>
<proteinExistence type="predicted"/>
<dbReference type="Pfam" id="PF09723">
    <property type="entry name" value="Zn_ribbon_8"/>
    <property type="match status" value="1"/>
</dbReference>
<evidence type="ECO:0000313" key="2">
    <source>
        <dbReference type="EMBL" id="PPQ33952.1"/>
    </source>
</evidence>